<dbReference type="Gene3D" id="2.60.120.10">
    <property type="entry name" value="Jelly Rolls"/>
    <property type="match status" value="1"/>
</dbReference>
<dbReference type="InterPro" id="IPR014710">
    <property type="entry name" value="RmlC-like_jellyroll"/>
</dbReference>
<keyword evidence="2" id="KW-0238">DNA-binding</keyword>
<dbReference type="InterPro" id="IPR018060">
    <property type="entry name" value="HTH_AraC"/>
</dbReference>
<dbReference type="Proteomes" id="UP001139347">
    <property type="component" value="Unassembled WGS sequence"/>
</dbReference>
<name>A0A9X1WNZ6_9BACL</name>
<dbReference type="InterPro" id="IPR003313">
    <property type="entry name" value="AraC-bd"/>
</dbReference>
<dbReference type="SMART" id="SM00342">
    <property type="entry name" value="HTH_ARAC"/>
    <property type="match status" value="1"/>
</dbReference>
<evidence type="ECO:0000259" key="4">
    <source>
        <dbReference type="PROSITE" id="PS01124"/>
    </source>
</evidence>
<dbReference type="EMBL" id="JALIRP010000004">
    <property type="protein sequence ID" value="MCJ8012384.1"/>
    <property type="molecule type" value="Genomic_DNA"/>
</dbReference>
<proteinExistence type="predicted"/>
<feature type="domain" description="HTH araC/xylS-type" evidence="4">
    <location>
        <begin position="194"/>
        <end position="292"/>
    </location>
</feature>
<evidence type="ECO:0000256" key="2">
    <source>
        <dbReference type="ARBA" id="ARBA00023125"/>
    </source>
</evidence>
<dbReference type="Gene3D" id="1.10.10.60">
    <property type="entry name" value="Homeodomain-like"/>
    <property type="match status" value="2"/>
</dbReference>
<dbReference type="InterPro" id="IPR009057">
    <property type="entry name" value="Homeodomain-like_sf"/>
</dbReference>
<keyword evidence="6" id="KW-1185">Reference proteome</keyword>
<evidence type="ECO:0000256" key="1">
    <source>
        <dbReference type="ARBA" id="ARBA00023015"/>
    </source>
</evidence>
<organism evidence="5 6">
    <name type="scientific">Paenibacillus mangrovi</name>
    <dbReference type="NCBI Taxonomy" id="2931978"/>
    <lineage>
        <taxon>Bacteria</taxon>
        <taxon>Bacillati</taxon>
        <taxon>Bacillota</taxon>
        <taxon>Bacilli</taxon>
        <taxon>Bacillales</taxon>
        <taxon>Paenibacillaceae</taxon>
        <taxon>Paenibacillus</taxon>
    </lineage>
</organism>
<dbReference type="SUPFAM" id="SSF51215">
    <property type="entry name" value="Regulatory protein AraC"/>
    <property type="match status" value="1"/>
</dbReference>
<dbReference type="RefSeq" id="WP_244725187.1">
    <property type="nucleotide sequence ID" value="NZ_JALIRP010000004.1"/>
</dbReference>
<dbReference type="GO" id="GO:0043565">
    <property type="term" value="F:sequence-specific DNA binding"/>
    <property type="evidence" value="ECO:0007669"/>
    <property type="project" value="InterPro"/>
</dbReference>
<dbReference type="Pfam" id="PF02311">
    <property type="entry name" value="AraC_binding"/>
    <property type="match status" value="1"/>
</dbReference>
<evidence type="ECO:0000313" key="5">
    <source>
        <dbReference type="EMBL" id="MCJ8012384.1"/>
    </source>
</evidence>
<gene>
    <name evidence="5" type="ORF">MUG84_11640</name>
</gene>
<dbReference type="GO" id="GO:0003700">
    <property type="term" value="F:DNA-binding transcription factor activity"/>
    <property type="evidence" value="ECO:0007669"/>
    <property type="project" value="InterPro"/>
</dbReference>
<dbReference type="PANTHER" id="PTHR43280:SF34">
    <property type="entry name" value="ARAC-FAMILY TRANSCRIPTIONAL REGULATOR"/>
    <property type="match status" value="1"/>
</dbReference>
<keyword evidence="3" id="KW-0804">Transcription</keyword>
<keyword evidence="1" id="KW-0805">Transcription regulation</keyword>
<reference evidence="5" key="1">
    <citation type="submission" date="2022-04" db="EMBL/GenBank/DDBJ databases">
        <title>Paenibacillus mangrovi sp. nov., a novel endophytic bacterium isolated from bark of Kandelia candel.</title>
        <authorList>
            <person name="Tuo L."/>
        </authorList>
    </citation>
    <scope>NUCLEOTIDE SEQUENCE</scope>
    <source>
        <strain evidence="5">KQZ6P-2</strain>
    </source>
</reference>
<accession>A0A9X1WNZ6</accession>
<dbReference type="AlphaFoldDB" id="A0A9X1WNZ6"/>
<dbReference type="InterPro" id="IPR037923">
    <property type="entry name" value="HTH-like"/>
</dbReference>
<protein>
    <submittedName>
        <fullName evidence="5">AraC family transcriptional regulator</fullName>
    </submittedName>
</protein>
<dbReference type="PROSITE" id="PS01124">
    <property type="entry name" value="HTH_ARAC_FAMILY_2"/>
    <property type="match status" value="1"/>
</dbReference>
<comment type="caution">
    <text evidence="5">The sequence shown here is derived from an EMBL/GenBank/DDBJ whole genome shotgun (WGS) entry which is preliminary data.</text>
</comment>
<dbReference type="Pfam" id="PF12833">
    <property type="entry name" value="HTH_18"/>
    <property type="match status" value="1"/>
</dbReference>
<dbReference type="PANTHER" id="PTHR43280">
    <property type="entry name" value="ARAC-FAMILY TRANSCRIPTIONAL REGULATOR"/>
    <property type="match status" value="1"/>
</dbReference>
<dbReference type="SUPFAM" id="SSF46689">
    <property type="entry name" value="Homeodomain-like"/>
    <property type="match status" value="1"/>
</dbReference>
<sequence>MANIISYLTAKNFTISLSGLQIKVLDAAVLDAGPHWEKEDHFHTYFEFHMIKSGKGIVSIEGQALSFQEGDFYITGPYVTHRQVSDPIDPMVEYCLQCEISLSDTPDFTYFHSSEDTEFFINVLSTTYPRTFQDNYGAMGLFDSIIKETSFKLPGFSLQIQPLLFLLVVSLFRSVITTLDQTNLPHPQSDVRVSRIMNFIENNYHLSPTIDDLSKLIFLSPKQINRIMKKYMGCTFNEQLLLYKVSQAKHLLNHSTLSTEAIADACGFSSHYYMYQVFKRFNLPPPARFRINSM</sequence>
<evidence type="ECO:0000313" key="6">
    <source>
        <dbReference type="Proteomes" id="UP001139347"/>
    </source>
</evidence>
<evidence type="ECO:0000256" key="3">
    <source>
        <dbReference type="ARBA" id="ARBA00023163"/>
    </source>
</evidence>